<keyword evidence="2" id="KW-1185">Reference proteome</keyword>
<reference evidence="1 2" key="1">
    <citation type="journal article" date="2022" name="DNA Res.">
        <title>Chromosomal-level genome assembly of the orchid tree Bauhinia variegata (Leguminosae; Cercidoideae) supports the allotetraploid origin hypothesis of Bauhinia.</title>
        <authorList>
            <person name="Zhong Y."/>
            <person name="Chen Y."/>
            <person name="Zheng D."/>
            <person name="Pang J."/>
            <person name="Liu Y."/>
            <person name="Luo S."/>
            <person name="Meng S."/>
            <person name="Qian L."/>
            <person name="Wei D."/>
            <person name="Dai S."/>
            <person name="Zhou R."/>
        </authorList>
    </citation>
    <scope>NUCLEOTIDE SEQUENCE [LARGE SCALE GENOMIC DNA]</scope>
    <source>
        <strain evidence="1">BV-YZ2020</strain>
    </source>
</reference>
<comment type="caution">
    <text evidence="1">The sequence shown here is derived from an EMBL/GenBank/DDBJ whole genome shotgun (WGS) entry which is preliminary data.</text>
</comment>
<name>A0ACB9N983_BAUVA</name>
<dbReference type="Proteomes" id="UP000828941">
    <property type="component" value="Chromosome 7"/>
</dbReference>
<protein>
    <submittedName>
        <fullName evidence="1">Uncharacterized protein</fullName>
    </submittedName>
</protein>
<proteinExistence type="predicted"/>
<gene>
    <name evidence="1" type="ORF">L6164_017856</name>
</gene>
<sequence length="186" mass="20996">MMQNSVLPDVFTHNHLINGLCRIGLTEKADWLIREMIELGPSPNRVTYNTLIKGYCRINNIDKALYLFSTMENVGIQPNRVTCNTLVHALCNKGLLKEANKLLEEILNDDDDDENLPDLVTSTILMDGYFKNGSISQGLSLWDEMLQKGTKVDVVAYNVLIYGFCMSQEINLAYGCACEMLRKLVI</sequence>
<accession>A0ACB9N983</accession>
<organism evidence="1 2">
    <name type="scientific">Bauhinia variegata</name>
    <name type="common">Purple orchid tree</name>
    <name type="synonym">Phanera variegata</name>
    <dbReference type="NCBI Taxonomy" id="167791"/>
    <lineage>
        <taxon>Eukaryota</taxon>
        <taxon>Viridiplantae</taxon>
        <taxon>Streptophyta</taxon>
        <taxon>Embryophyta</taxon>
        <taxon>Tracheophyta</taxon>
        <taxon>Spermatophyta</taxon>
        <taxon>Magnoliopsida</taxon>
        <taxon>eudicotyledons</taxon>
        <taxon>Gunneridae</taxon>
        <taxon>Pentapetalae</taxon>
        <taxon>rosids</taxon>
        <taxon>fabids</taxon>
        <taxon>Fabales</taxon>
        <taxon>Fabaceae</taxon>
        <taxon>Cercidoideae</taxon>
        <taxon>Cercideae</taxon>
        <taxon>Bauhiniinae</taxon>
        <taxon>Bauhinia</taxon>
    </lineage>
</organism>
<evidence type="ECO:0000313" key="1">
    <source>
        <dbReference type="EMBL" id="KAI4332998.1"/>
    </source>
</evidence>
<dbReference type="EMBL" id="CM039432">
    <property type="protein sequence ID" value="KAI4332998.1"/>
    <property type="molecule type" value="Genomic_DNA"/>
</dbReference>
<evidence type="ECO:0000313" key="2">
    <source>
        <dbReference type="Proteomes" id="UP000828941"/>
    </source>
</evidence>